<dbReference type="PROSITE" id="PS50088">
    <property type="entry name" value="ANK_REPEAT"/>
    <property type="match status" value="3"/>
</dbReference>
<feature type="repeat" description="ANK" evidence="2">
    <location>
        <begin position="245"/>
        <end position="277"/>
    </location>
</feature>
<dbReference type="EMBL" id="AMQN01000265">
    <property type="status" value="NOT_ANNOTATED_CDS"/>
    <property type="molecule type" value="Genomic_DNA"/>
</dbReference>
<dbReference type="STRING" id="283909.R7TZS8"/>
<reference evidence="6" key="1">
    <citation type="submission" date="2012-12" db="EMBL/GenBank/DDBJ databases">
        <authorList>
            <person name="Hellsten U."/>
            <person name="Grimwood J."/>
            <person name="Chapman J.A."/>
            <person name="Shapiro H."/>
            <person name="Aerts A."/>
            <person name="Otillar R.P."/>
            <person name="Terry A.Y."/>
            <person name="Boore J.L."/>
            <person name="Simakov O."/>
            <person name="Marletaz F."/>
            <person name="Cho S.-J."/>
            <person name="Edsinger-Gonzales E."/>
            <person name="Havlak P."/>
            <person name="Kuo D.-H."/>
            <person name="Larsson T."/>
            <person name="Lv J."/>
            <person name="Arendt D."/>
            <person name="Savage R."/>
            <person name="Osoegawa K."/>
            <person name="de Jong P."/>
            <person name="Lindberg D.R."/>
            <person name="Seaver E.C."/>
            <person name="Weisblat D.A."/>
            <person name="Putnam N.H."/>
            <person name="Grigoriev I.V."/>
            <person name="Rokhsar D.S."/>
        </authorList>
    </citation>
    <scope>NUCLEOTIDE SEQUENCE</scope>
    <source>
        <strain evidence="6">I ESC-2004</strain>
    </source>
</reference>
<proteinExistence type="predicted"/>
<feature type="repeat" description="ANK" evidence="2">
    <location>
        <begin position="112"/>
        <end position="144"/>
    </location>
</feature>
<feature type="compositionally biased region" description="Basic residues" evidence="3">
    <location>
        <begin position="48"/>
        <end position="60"/>
    </location>
</feature>
<accession>R7TZS8</accession>
<reference evidence="4 6" key="2">
    <citation type="journal article" date="2013" name="Nature">
        <title>Insights into bilaterian evolution from three spiralian genomes.</title>
        <authorList>
            <person name="Simakov O."/>
            <person name="Marletaz F."/>
            <person name="Cho S.J."/>
            <person name="Edsinger-Gonzales E."/>
            <person name="Havlak P."/>
            <person name="Hellsten U."/>
            <person name="Kuo D.H."/>
            <person name="Larsson T."/>
            <person name="Lv J."/>
            <person name="Arendt D."/>
            <person name="Savage R."/>
            <person name="Osoegawa K."/>
            <person name="de Jong P."/>
            <person name="Grimwood J."/>
            <person name="Chapman J.A."/>
            <person name="Shapiro H."/>
            <person name="Aerts A."/>
            <person name="Otillar R.P."/>
            <person name="Terry A.Y."/>
            <person name="Boore J.L."/>
            <person name="Grigoriev I.V."/>
            <person name="Lindberg D.R."/>
            <person name="Seaver E.C."/>
            <person name="Weisblat D.A."/>
            <person name="Putnam N.H."/>
            <person name="Rokhsar D.S."/>
        </authorList>
    </citation>
    <scope>NUCLEOTIDE SEQUENCE</scope>
    <source>
        <strain evidence="4 6">I ESC-2004</strain>
    </source>
</reference>
<dbReference type="HOGENOM" id="CLU_000134_54_2_1"/>
<evidence type="ECO:0000256" key="1">
    <source>
        <dbReference type="ARBA" id="ARBA00022737"/>
    </source>
</evidence>
<dbReference type="InterPro" id="IPR036770">
    <property type="entry name" value="Ankyrin_rpt-contain_sf"/>
</dbReference>
<feature type="compositionally biased region" description="Basic and acidic residues" evidence="3">
    <location>
        <begin position="363"/>
        <end position="386"/>
    </location>
</feature>
<dbReference type="EMBL" id="KB308724">
    <property type="protein sequence ID" value="ELT96896.1"/>
    <property type="molecule type" value="Genomic_DNA"/>
</dbReference>
<dbReference type="GO" id="GO:0017020">
    <property type="term" value="F:myosin phosphatase regulator activity"/>
    <property type="evidence" value="ECO:0007669"/>
    <property type="project" value="TreeGrafter"/>
</dbReference>
<dbReference type="InterPro" id="IPR051226">
    <property type="entry name" value="PP1_Regulatory_Subunit"/>
</dbReference>
<dbReference type="Gene3D" id="1.25.40.20">
    <property type="entry name" value="Ankyrin repeat-containing domain"/>
    <property type="match status" value="2"/>
</dbReference>
<feature type="repeat" description="ANK" evidence="2">
    <location>
        <begin position="278"/>
        <end position="310"/>
    </location>
</feature>
<keyword evidence="2" id="KW-0040">ANK repeat</keyword>
<evidence type="ECO:0000313" key="5">
    <source>
        <dbReference type="EnsemblMetazoa" id="CapteP157758"/>
    </source>
</evidence>
<dbReference type="PROSITE" id="PS50297">
    <property type="entry name" value="ANK_REP_REGION"/>
    <property type="match status" value="3"/>
</dbReference>
<sequence>MEHSDLVAEIATVEKMSTAERLKHAKKRRQQQLKKFVQYEKALEKESTKKRKSGSAHSKKNTKDIGGGERNRIIRVQFISNVMLLEAAARNDIEEVRYLLMEGVSPDVTNEDGLTALHQCCIDDLEEMLKLLIEFGANINARDSELWTPLHAAATCGHNHLCKYLVEHAIPESRETKLLPFQPPPPLPPPLCNSSVTLHSIWVILSTGVTQELIDETRLSSEKKFLDDLRMLVDKNMDIEFRGRSGETPLHVAAANGYIQVTEFLLDHHVAVDAVDEDLWQPVHCAACWGQLPILELLVQNGADLEARTKTGESPFDICEDLELKQRLLEMKNEMETNKATRTRDHRHRRSQNTRSASVRRTSMREKSAISWKEAREEAQRLRETATEEDEEDTPPPPMAPPVEPSVSPSDNNMNKVSPPQQRRAQPPPPAAVENPPPPPRDITPPPPQIQPPENSVSPPDVANDRKSSTGSVIPPTGTLADLKKQRAQ</sequence>
<feature type="region of interest" description="Disordered" evidence="3">
    <location>
        <begin position="43"/>
        <end position="66"/>
    </location>
</feature>
<reference evidence="5" key="3">
    <citation type="submission" date="2015-06" db="UniProtKB">
        <authorList>
            <consortium name="EnsemblMetazoa"/>
        </authorList>
    </citation>
    <scope>IDENTIFICATION</scope>
</reference>
<dbReference type="OMA" id="WGQVHLA"/>
<dbReference type="GO" id="GO:0005737">
    <property type="term" value="C:cytoplasm"/>
    <property type="evidence" value="ECO:0007669"/>
    <property type="project" value="TreeGrafter"/>
</dbReference>
<dbReference type="FunFam" id="1.25.40.20:FF:000198">
    <property type="entry name" value="Myosin binding subunit, isoform P"/>
    <property type="match status" value="1"/>
</dbReference>
<dbReference type="PANTHER" id="PTHR24179:SF29">
    <property type="entry name" value="LD46604P"/>
    <property type="match status" value="1"/>
</dbReference>
<keyword evidence="6" id="KW-1185">Reference proteome</keyword>
<keyword evidence="1" id="KW-0677">Repeat</keyword>
<feature type="non-terminal residue" evidence="4">
    <location>
        <position position="489"/>
    </location>
</feature>
<evidence type="ECO:0000256" key="2">
    <source>
        <dbReference type="PROSITE-ProRule" id="PRU00023"/>
    </source>
</evidence>
<dbReference type="SMART" id="SM00248">
    <property type="entry name" value="ANK"/>
    <property type="match status" value="5"/>
</dbReference>
<organism evidence="4">
    <name type="scientific">Capitella teleta</name>
    <name type="common">Polychaete worm</name>
    <dbReference type="NCBI Taxonomy" id="283909"/>
    <lineage>
        <taxon>Eukaryota</taxon>
        <taxon>Metazoa</taxon>
        <taxon>Spiralia</taxon>
        <taxon>Lophotrochozoa</taxon>
        <taxon>Annelida</taxon>
        <taxon>Polychaeta</taxon>
        <taxon>Sedentaria</taxon>
        <taxon>Scolecida</taxon>
        <taxon>Capitellidae</taxon>
        <taxon>Capitella</taxon>
    </lineage>
</organism>
<dbReference type="EnsemblMetazoa" id="CapteT157758">
    <property type="protein sequence ID" value="CapteP157758"/>
    <property type="gene ID" value="CapteG157758"/>
</dbReference>
<evidence type="ECO:0000313" key="6">
    <source>
        <dbReference type="Proteomes" id="UP000014760"/>
    </source>
</evidence>
<dbReference type="GO" id="GO:0004857">
    <property type="term" value="F:enzyme inhibitor activity"/>
    <property type="evidence" value="ECO:0007669"/>
    <property type="project" value="TreeGrafter"/>
</dbReference>
<feature type="region of interest" description="Disordered" evidence="3">
    <location>
        <begin position="335"/>
        <end position="489"/>
    </location>
</feature>
<evidence type="ECO:0000256" key="3">
    <source>
        <dbReference type="SAM" id="MobiDB-lite"/>
    </source>
</evidence>
<dbReference type="InterPro" id="IPR002110">
    <property type="entry name" value="Ankyrin_rpt"/>
</dbReference>
<dbReference type="Proteomes" id="UP000014760">
    <property type="component" value="Unassembled WGS sequence"/>
</dbReference>
<dbReference type="PANTHER" id="PTHR24179">
    <property type="entry name" value="PROTEIN PHOSPHATASE 1 REGULATORY SUBUNIT 12"/>
    <property type="match status" value="1"/>
</dbReference>
<dbReference type="OrthoDB" id="19014at2759"/>
<protein>
    <submittedName>
        <fullName evidence="4 5">Uncharacterized protein</fullName>
    </submittedName>
</protein>
<name>R7TZS8_CAPTE</name>
<dbReference type="FunCoup" id="R7TZS8">
    <property type="interactions" value="209"/>
</dbReference>
<feature type="compositionally biased region" description="Pro residues" evidence="3">
    <location>
        <begin position="395"/>
        <end position="404"/>
    </location>
</feature>
<evidence type="ECO:0000313" key="4">
    <source>
        <dbReference type="EMBL" id="ELT96896.1"/>
    </source>
</evidence>
<dbReference type="AlphaFoldDB" id="R7TZS8"/>
<dbReference type="Pfam" id="PF12796">
    <property type="entry name" value="Ank_2"/>
    <property type="match status" value="2"/>
</dbReference>
<dbReference type="PRINTS" id="PR01415">
    <property type="entry name" value="ANKYRIN"/>
</dbReference>
<gene>
    <name evidence="4" type="ORF">CAPTEDRAFT_157758</name>
</gene>
<dbReference type="SUPFAM" id="SSF48403">
    <property type="entry name" value="Ankyrin repeat"/>
    <property type="match status" value="1"/>
</dbReference>
<feature type="compositionally biased region" description="Pro residues" evidence="3">
    <location>
        <begin position="426"/>
        <end position="451"/>
    </location>
</feature>